<protein>
    <submittedName>
        <fullName evidence="8">Cytochrome P450</fullName>
    </submittedName>
</protein>
<evidence type="ECO:0000256" key="3">
    <source>
        <dbReference type="ARBA" id="ARBA00022723"/>
    </source>
</evidence>
<evidence type="ECO:0000256" key="6">
    <source>
        <dbReference type="ARBA" id="ARBA00023033"/>
    </source>
</evidence>
<evidence type="ECO:0000256" key="2">
    <source>
        <dbReference type="ARBA" id="ARBA00022617"/>
    </source>
</evidence>
<dbReference type="PANTHER" id="PTHR24291">
    <property type="entry name" value="CYTOCHROME P450 FAMILY 4"/>
    <property type="match status" value="1"/>
</dbReference>
<dbReference type="InterPro" id="IPR017972">
    <property type="entry name" value="Cyt_P450_CS"/>
</dbReference>
<dbReference type="PRINTS" id="PR00385">
    <property type="entry name" value="P450"/>
</dbReference>
<dbReference type="InterPro" id="IPR050196">
    <property type="entry name" value="Cytochrome_P450_Monoox"/>
</dbReference>
<organism evidence="8 9">
    <name type="scientific">Halalkalibacter kiskunsagensis</name>
    <dbReference type="NCBI Taxonomy" id="1548599"/>
    <lineage>
        <taxon>Bacteria</taxon>
        <taxon>Bacillati</taxon>
        <taxon>Bacillota</taxon>
        <taxon>Bacilli</taxon>
        <taxon>Bacillales</taxon>
        <taxon>Bacillaceae</taxon>
        <taxon>Halalkalibacter</taxon>
    </lineage>
</organism>
<dbReference type="Gene3D" id="1.10.630.10">
    <property type="entry name" value="Cytochrome P450"/>
    <property type="match status" value="1"/>
</dbReference>
<dbReference type="RefSeq" id="WP_335958353.1">
    <property type="nucleotide sequence ID" value="NZ_JAXBLX010000001.1"/>
</dbReference>
<dbReference type="InterPro" id="IPR001128">
    <property type="entry name" value="Cyt_P450"/>
</dbReference>
<dbReference type="Proteomes" id="UP001589838">
    <property type="component" value="Unassembled WGS sequence"/>
</dbReference>
<evidence type="ECO:0000256" key="1">
    <source>
        <dbReference type="ARBA" id="ARBA00010617"/>
    </source>
</evidence>
<evidence type="ECO:0000256" key="7">
    <source>
        <dbReference type="RuleBase" id="RU000461"/>
    </source>
</evidence>
<dbReference type="EMBL" id="JBHLUX010000001">
    <property type="protein sequence ID" value="MFC0469162.1"/>
    <property type="molecule type" value="Genomic_DNA"/>
</dbReference>
<dbReference type="PROSITE" id="PS00086">
    <property type="entry name" value="CYTOCHROME_P450"/>
    <property type="match status" value="1"/>
</dbReference>
<accession>A0ABV6K771</accession>
<reference evidence="8 9" key="1">
    <citation type="submission" date="2024-09" db="EMBL/GenBank/DDBJ databases">
        <authorList>
            <person name="Sun Q."/>
            <person name="Mori K."/>
        </authorList>
    </citation>
    <scope>NUCLEOTIDE SEQUENCE [LARGE SCALE GENOMIC DNA]</scope>
    <source>
        <strain evidence="8 9">NCAIM B.02610</strain>
    </source>
</reference>
<keyword evidence="6 7" id="KW-0503">Monooxygenase</keyword>
<dbReference type="SUPFAM" id="SSF48264">
    <property type="entry name" value="Cytochrome P450"/>
    <property type="match status" value="1"/>
</dbReference>
<comment type="caution">
    <text evidence="8">The sequence shown here is derived from an EMBL/GenBank/DDBJ whole genome shotgun (WGS) entry which is preliminary data.</text>
</comment>
<keyword evidence="3 7" id="KW-0479">Metal-binding</keyword>
<proteinExistence type="inferred from homology"/>
<gene>
    <name evidence="8" type="ORF">ACFFHM_00905</name>
</gene>
<keyword evidence="5 7" id="KW-0408">Iron</keyword>
<dbReference type="PANTHER" id="PTHR24291:SF50">
    <property type="entry name" value="BIFUNCTIONAL ALBAFLAVENONE MONOOXYGENASE_TERPENE SYNTHASE"/>
    <property type="match status" value="1"/>
</dbReference>
<keyword evidence="9" id="KW-1185">Reference proteome</keyword>
<evidence type="ECO:0000256" key="4">
    <source>
        <dbReference type="ARBA" id="ARBA00023002"/>
    </source>
</evidence>
<evidence type="ECO:0000313" key="9">
    <source>
        <dbReference type="Proteomes" id="UP001589838"/>
    </source>
</evidence>
<comment type="similarity">
    <text evidence="1 7">Belongs to the cytochrome P450 family.</text>
</comment>
<sequence length="449" mass="51345">MKSTKTNVEGPKGRILAGNLIDFRKDPLHFLNDLRLNYERVAKIRFANRQIYMLMSPDLIKEALVTKSASFEKSKAFKEINPLVGEGLLTSGGEFHLRQRRMMQPSFTKTHIKLYAEQMSMVAIAAIEEWQSDEQRNLHADMMNMALGIISKTMFSMDMKESHQTIGAPIDEAIRIATKRIRSLMKIPKAIPTKENQQFKESLRILNEVVYGIISQRRKANDVASYDDLLGILMRETDEADHTYMTDKQLRDEVMTIFLAGHETTANVMSWALYLLAQNPDIQANVQAEIDQVVGVSPLHFEHTEQLTYLKNVINETLRLYPPAWMFGREATEDVQIGETLVKAGENVMVSPYITHRLEEYYQDPDTFQPERFEKDFLKSIPTYAFFPFGGGPRVCIGNHFAMLEATIVLATVLQKYSVSLIRPNQKVEAEPLITLRPKDGVGLRVVRR</sequence>
<evidence type="ECO:0000313" key="8">
    <source>
        <dbReference type="EMBL" id="MFC0469162.1"/>
    </source>
</evidence>
<keyword evidence="2 7" id="KW-0349">Heme</keyword>
<dbReference type="InterPro" id="IPR036396">
    <property type="entry name" value="Cyt_P450_sf"/>
</dbReference>
<dbReference type="InterPro" id="IPR002401">
    <property type="entry name" value="Cyt_P450_E_grp-I"/>
</dbReference>
<dbReference type="CDD" id="cd20620">
    <property type="entry name" value="CYP132-like"/>
    <property type="match status" value="1"/>
</dbReference>
<dbReference type="Pfam" id="PF00067">
    <property type="entry name" value="p450"/>
    <property type="match status" value="1"/>
</dbReference>
<dbReference type="PRINTS" id="PR00463">
    <property type="entry name" value="EP450I"/>
</dbReference>
<name>A0ABV6K771_9BACI</name>
<keyword evidence="4 7" id="KW-0560">Oxidoreductase</keyword>
<evidence type="ECO:0000256" key="5">
    <source>
        <dbReference type="ARBA" id="ARBA00023004"/>
    </source>
</evidence>